<feature type="chain" id="PRO_5045723712" evidence="2">
    <location>
        <begin position="27"/>
        <end position="67"/>
    </location>
</feature>
<feature type="signal peptide" evidence="2">
    <location>
        <begin position="1"/>
        <end position="26"/>
    </location>
</feature>
<feature type="region of interest" description="Disordered" evidence="1">
    <location>
        <begin position="36"/>
        <end position="67"/>
    </location>
</feature>
<evidence type="ECO:0000256" key="1">
    <source>
        <dbReference type="SAM" id="MobiDB-lite"/>
    </source>
</evidence>
<evidence type="ECO:0000313" key="3">
    <source>
        <dbReference type="EMBL" id="MDP5227599.1"/>
    </source>
</evidence>
<sequence>MFKKLAAGAALIAALGLGALSAPAVSAVGNWPDPSSSHTLQAVGNWPDPSSVHTASIQAVGNWPDPS</sequence>
<keyword evidence="2" id="KW-0732">Signal</keyword>
<dbReference type="RefSeq" id="WP_305996649.1">
    <property type="nucleotide sequence ID" value="NZ_JAVALS010000006.1"/>
</dbReference>
<proteinExistence type="predicted"/>
<evidence type="ECO:0000256" key="2">
    <source>
        <dbReference type="SAM" id="SignalP"/>
    </source>
</evidence>
<organism evidence="3 4">
    <name type="scientific">Arthrobacter horti</name>
    <dbReference type="NCBI Taxonomy" id="3068273"/>
    <lineage>
        <taxon>Bacteria</taxon>
        <taxon>Bacillati</taxon>
        <taxon>Actinomycetota</taxon>
        <taxon>Actinomycetes</taxon>
        <taxon>Micrococcales</taxon>
        <taxon>Micrococcaceae</taxon>
        <taxon>Arthrobacter</taxon>
    </lineage>
</organism>
<evidence type="ECO:0000313" key="4">
    <source>
        <dbReference type="Proteomes" id="UP001232725"/>
    </source>
</evidence>
<name>A0ABT9IR43_9MICC</name>
<dbReference type="Proteomes" id="UP001232725">
    <property type="component" value="Unassembled WGS sequence"/>
</dbReference>
<gene>
    <name evidence="3" type="ORF">Q9R02_10580</name>
</gene>
<dbReference type="EMBL" id="JAVALS010000006">
    <property type="protein sequence ID" value="MDP5227599.1"/>
    <property type="molecule type" value="Genomic_DNA"/>
</dbReference>
<protein>
    <submittedName>
        <fullName evidence="3">Uncharacterized protein</fullName>
    </submittedName>
</protein>
<accession>A0ABT9IR43</accession>
<comment type="caution">
    <text evidence="3">The sequence shown here is derived from an EMBL/GenBank/DDBJ whole genome shotgun (WGS) entry which is preliminary data.</text>
</comment>
<keyword evidence="4" id="KW-1185">Reference proteome</keyword>
<reference evidence="3 4" key="1">
    <citation type="submission" date="2023-08" db="EMBL/GenBank/DDBJ databases">
        <title>Arthrobacter horti sp. nov., isolated from forest soil.</title>
        <authorList>
            <person name="Park M."/>
        </authorList>
    </citation>
    <scope>NUCLEOTIDE SEQUENCE [LARGE SCALE GENOMIC DNA]</scope>
    <source>
        <strain evidence="3 4">YJM1</strain>
    </source>
</reference>